<accession>A0A837D8B5</accession>
<evidence type="ECO:0000313" key="3">
    <source>
        <dbReference type="Proteomes" id="UP000030848"/>
    </source>
</evidence>
<evidence type="ECO:0000313" key="2">
    <source>
        <dbReference type="EMBL" id="KHF42821.1"/>
    </source>
</evidence>
<name>A0A837D8B5_9PSEU</name>
<evidence type="ECO:0000256" key="1">
    <source>
        <dbReference type="SAM" id="MobiDB-lite"/>
    </source>
</evidence>
<comment type="caution">
    <text evidence="2">The sequence shown here is derived from an EMBL/GenBank/DDBJ whole genome shotgun (WGS) entry which is preliminary data.</text>
</comment>
<gene>
    <name evidence="2" type="ORF">MINT15_30230</name>
</gene>
<feature type="compositionally biased region" description="Polar residues" evidence="1">
    <location>
        <begin position="1"/>
        <end position="10"/>
    </location>
</feature>
<sequence length="41" mass="4393">MTQTETTAHTVRTAEVPEDGSKAVPTVRVQDQSQANAAPLR</sequence>
<dbReference type="AlphaFoldDB" id="A0A837D8B5"/>
<dbReference type="Proteomes" id="UP000030848">
    <property type="component" value="Unassembled WGS sequence"/>
</dbReference>
<feature type="region of interest" description="Disordered" evidence="1">
    <location>
        <begin position="1"/>
        <end position="41"/>
    </location>
</feature>
<organism evidence="2 3">
    <name type="scientific">Saccharomonospora viridis</name>
    <dbReference type="NCBI Taxonomy" id="1852"/>
    <lineage>
        <taxon>Bacteria</taxon>
        <taxon>Bacillati</taxon>
        <taxon>Actinomycetota</taxon>
        <taxon>Actinomycetes</taxon>
        <taxon>Pseudonocardiales</taxon>
        <taxon>Pseudonocardiaceae</taxon>
        <taxon>Saccharomonospora</taxon>
    </lineage>
</organism>
<feature type="compositionally biased region" description="Polar residues" evidence="1">
    <location>
        <begin position="29"/>
        <end position="41"/>
    </location>
</feature>
<proteinExistence type="predicted"/>
<protein>
    <submittedName>
        <fullName evidence="2">Uncharacterized protein</fullName>
    </submittedName>
</protein>
<dbReference type="EMBL" id="JRZE01000006">
    <property type="protein sequence ID" value="KHF42821.1"/>
    <property type="molecule type" value="Genomic_DNA"/>
</dbReference>
<reference evidence="2 3" key="1">
    <citation type="submission" date="2014-10" db="EMBL/GenBank/DDBJ databases">
        <title>Genome sequence of Micropolyspora internatus JCM3315.</title>
        <authorList>
            <person name="Shin S.-K."/>
            <person name="Yi H."/>
        </authorList>
    </citation>
    <scope>NUCLEOTIDE SEQUENCE [LARGE SCALE GENOMIC DNA]</scope>
    <source>
        <strain evidence="2 3">JCM 3315</strain>
    </source>
</reference>